<dbReference type="Proteomes" id="UP000830671">
    <property type="component" value="Chromosome 5"/>
</dbReference>
<sequence>MIGMVRNLGWRSICLPCLFACSDLYPYLLLFRTAVSFPRHALLENSLPWPAAHVTAKGEGLGTNLFSRDPDPNTEMLRASPQLAAAGCRPASPPVPLLCFRPRSSPHLERSPVKTAARRPRRRPRCTPVMVGRSWFQCSSLDFLFACQM</sequence>
<protein>
    <submittedName>
        <fullName evidence="1">Uncharacterized protein</fullName>
    </submittedName>
</protein>
<proteinExistence type="predicted"/>
<keyword evidence="2" id="KW-1185">Reference proteome</keyword>
<dbReference type="EMBL" id="CP019477">
    <property type="protein sequence ID" value="UQC84810.1"/>
    <property type="molecule type" value="Genomic_DNA"/>
</dbReference>
<evidence type="ECO:0000313" key="1">
    <source>
        <dbReference type="EMBL" id="UQC84810.1"/>
    </source>
</evidence>
<evidence type="ECO:0000313" key="2">
    <source>
        <dbReference type="Proteomes" id="UP000830671"/>
    </source>
</evidence>
<dbReference type="AlphaFoldDB" id="A0A9Q8SWN0"/>
<dbReference type="KEGG" id="clup:CLUP02_10306"/>
<dbReference type="RefSeq" id="XP_049146427.1">
    <property type="nucleotide sequence ID" value="XM_049289282.1"/>
</dbReference>
<dbReference type="GeneID" id="73344292"/>
<organism evidence="1 2">
    <name type="scientific">Colletotrichum lupini</name>
    <dbReference type="NCBI Taxonomy" id="145971"/>
    <lineage>
        <taxon>Eukaryota</taxon>
        <taxon>Fungi</taxon>
        <taxon>Dikarya</taxon>
        <taxon>Ascomycota</taxon>
        <taxon>Pezizomycotina</taxon>
        <taxon>Sordariomycetes</taxon>
        <taxon>Hypocreomycetidae</taxon>
        <taxon>Glomerellales</taxon>
        <taxon>Glomerellaceae</taxon>
        <taxon>Colletotrichum</taxon>
        <taxon>Colletotrichum acutatum species complex</taxon>
    </lineage>
</organism>
<reference evidence="1" key="1">
    <citation type="journal article" date="2021" name="Mol. Plant Microbe Interact.">
        <title>Complete Genome Sequence of the Plant-Pathogenic Fungus Colletotrichum lupini.</title>
        <authorList>
            <person name="Baroncelli R."/>
            <person name="Pensec F."/>
            <person name="Da Lio D."/>
            <person name="Boufleur T."/>
            <person name="Vicente I."/>
            <person name="Sarrocco S."/>
            <person name="Picot A."/>
            <person name="Baraldi E."/>
            <person name="Sukno S."/>
            <person name="Thon M."/>
            <person name="Le Floch G."/>
        </authorList>
    </citation>
    <scope>NUCLEOTIDE SEQUENCE</scope>
    <source>
        <strain evidence="1">IMI 504893</strain>
    </source>
</reference>
<accession>A0A9Q8SWN0</accession>
<name>A0A9Q8SWN0_9PEZI</name>
<gene>
    <name evidence="1" type="ORF">CLUP02_10306</name>
</gene>